<dbReference type="InterPro" id="IPR052113">
    <property type="entry name" value="FYVE-type_Zinc_Finger"/>
</dbReference>
<dbReference type="AlphaFoldDB" id="B8CG80"/>
<dbReference type="STRING" id="35128.B8CG80"/>
<accession>B8CG80</accession>
<keyword evidence="1" id="KW-0479">Metal-binding</keyword>
<dbReference type="PANTHER" id="PTHR39490">
    <property type="entry name" value="ARRESTIN DOMAIN-CONTAINING PROTEIN D"/>
    <property type="match status" value="1"/>
</dbReference>
<evidence type="ECO:0000259" key="5">
    <source>
        <dbReference type="PROSITE" id="PS50178"/>
    </source>
</evidence>
<name>B8CG80_THAPS</name>
<evidence type="ECO:0000256" key="3">
    <source>
        <dbReference type="ARBA" id="ARBA00022833"/>
    </source>
</evidence>
<dbReference type="KEGG" id="tps:THAPSDRAFT_38788"/>
<dbReference type="Gene3D" id="3.30.40.10">
    <property type="entry name" value="Zinc/RING finger domain, C3HC4 (zinc finger)"/>
    <property type="match status" value="1"/>
</dbReference>
<evidence type="ECO:0000256" key="4">
    <source>
        <dbReference type="PROSITE-ProRule" id="PRU00091"/>
    </source>
</evidence>
<dbReference type="InterPro" id="IPR017455">
    <property type="entry name" value="Znf_FYVE-rel"/>
</dbReference>
<feature type="non-terminal residue" evidence="6">
    <location>
        <position position="1"/>
    </location>
</feature>
<organism evidence="6 7">
    <name type="scientific">Thalassiosira pseudonana</name>
    <name type="common">Marine diatom</name>
    <name type="synonym">Cyclotella nana</name>
    <dbReference type="NCBI Taxonomy" id="35128"/>
    <lineage>
        <taxon>Eukaryota</taxon>
        <taxon>Sar</taxon>
        <taxon>Stramenopiles</taxon>
        <taxon>Ochrophyta</taxon>
        <taxon>Bacillariophyta</taxon>
        <taxon>Coscinodiscophyceae</taxon>
        <taxon>Thalassiosirophycidae</taxon>
        <taxon>Thalassiosirales</taxon>
        <taxon>Thalassiosiraceae</taxon>
        <taxon>Thalassiosira</taxon>
    </lineage>
</organism>
<protein>
    <recommendedName>
        <fullName evidence="5">FYVE-type domain-containing protein</fullName>
    </recommendedName>
</protein>
<feature type="non-terminal residue" evidence="6">
    <location>
        <position position="64"/>
    </location>
</feature>
<sequence length="64" mass="7217">VPDSLRSACPGCYQTFTYTTRRHHCRLCGDVFCDACSSSRTVLPLDGPEFDVPVRVCDWCMKDV</sequence>
<evidence type="ECO:0000256" key="2">
    <source>
        <dbReference type="ARBA" id="ARBA00022771"/>
    </source>
</evidence>
<feature type="domain" description="FYVE-type" evidence="5">
    <location>
        <begin position="3"/>
        <end position="64"/>
    </location>
</feature>
<keyword evidence="3" id="KW-0862">Zinc</keyword>
<dbReference type="PROSITE" id="PS50178">
    <property type="entry name" value="ZF_FYVE"/>
    <property type="match status" value="1"/>
</dbReference>
<dbReference type="SUPFAM" id="SSF57903">
    <property type="entry name" value="FYVE/PHD zinc finger"/>
    <property type="match status" value="1"/>
</dbReference>
<dbReference type="PANTHER" id="PTHR39490:SF8">
    <property type="entry name" value="ZINC FINGER FYVE DOMAIN-CONTAINING PROTEIN 21"/>
    <property type="match status" value="1"/>
</dbReference>
<gene>
    <name evidence="6" type="ORF">THAPSDRAFT_38788</name>
</gene>
<evidence type="ECO:0000313" key="6">
    <source>
        <dbReference type="EMBL" id="EED87444.1"/>
    </source>
</evidence>
<dbReference type="SMART" id="SM00064">
    <property type="entry name" value="FYVE"/>
    <property type="match status" value="1"/>
</dbReference>
<dbReference type="HOGENOM" id="CLU_190275_0_2_1"/>
<reference evidence="6 7" key="1">
    <citation type="journal article" date="2004" name="Science">
        <title>The genome of the diatom Thalassiosira pseudonana: ecology, evolution, and metabolism.</title>
        <authorList>
            <person name="Armbrust E.V."/>
            <person name="Berges J.A."/>
            <person name="Bowler C."/>
            <person name="Green B.R."/>
            <person name="Martinez D."/>
            <person name="Putnam N.H."/>
            <person name="Zhou S."/>
            <person name="Allen A.E."/>
            <person name="Apt K.E."/>
            <person name="Bechner M."/>
            <person name="Brzezinski M.A."/>
            <person name="Chaal B.K."/>
            <person name="Chiovitti A."/>
            <person name="Davis A.K."/>
            <person name="Demarest M.S."/>
            <person name="Detter J.C."/>
            <person name="Glavina T."/>
            <person name="Goodstein D."/>
            <person name="Hadi M.Z."/>
            <person name="Hellsten U."/>
            <person name="Hildebrand M."/>
            <person name="Jenkins B.D."/>
            <person name="Jurka J."/>
            <person name="Kapitonov V.V."/>
            <person name="Kroger N."/>
            <person name="Lau W.W."/>
            <person name="Lane T.W."/>
            <person name="Larimer F.W."/>
            <person name="Lippmeier J.C."/>
            <person name="Lucas S."/>
            <person name="Medina M."/>
            <person name="Montsant A."/>
            <person name="Obornik M."/>
            <person name="Parker M.S."/>
            <person name="Palenik B."/>
            <person name="Pazour G.J."/>
            <person name="Richardson P.M."/>
            <person name="Rynearson T.A."/>
            <person name="Saito M.A."/>
            <person name="Schwartz D.C."/>
            <person name="Thamatrakoln K."/>
            <person name="Valentin K."/>
            <person name="Vardi A."/>
            <person name="Wilkerson F.P."/>
            <person name="Rokhsar D.S."/>
        </authorList>
    </citation>
    <scope>NUCLEOTIDE SEQUENCE [LARGE SCALE GENOMIC DNA]</scope>
    <source>
        <strain evidence="6 7">CCMP1335</strain>
    </source>
</reference>
<dbReference type="GO" id="GO:0008270">
    <property type="term" value="F:zinc ion binding"/>
    <property type="evidence" value="ECO:0007669"/>
    <property type="project" value="UniProtKB-KW"/>
</dbReference>
<dbReference type="InterPro" id="IPR011011">
    <property type="entry name" value="Znf_FYVE_PHD"/>
</dbReference>
<keyword evidence="2 4" id="KW-0863">Zinc-finger</keyword>
<dbReference type="Pfam" id="PF01363">
    <property type="entry name" value="FYVE"/>
    <property type="match status" value="1"/>
</dbReference>
<keyword evidence="7" id="KW-1185">Reference proteome</keyword>
<dbReference type="RefSeq" id="XP_002295140.1">
    <property type="nucleotide sequence ID" value="XM_002295104.1"/>
</dbReference>
<evidence type="ECO:0000256" key="1">
    <source>
        <dbReference type="ARBA" id="ARBA00022723"/>
    </source>
</evidence>
<dbReference type="PaxDb" id="35128-Thaps38788"/>
<reference evidence="6 7" key="2">
    <citation type="journal article" date="2008" name="Nature">
        <title>The Phaeodactylum genome reveals the evolutionary history of diatom genomes.</title>
        <authorList>
            <person name="Bowler C."/>
            <person name="Allen A.E."/>
            <person name="Badger J.H."/>
            <person name="Grimwood J."/>
            <person name="Jabbari K."/>
            <person name="Kuo A."/>
            <person name="Maheswari U."/>
            <person name="Martens C."/>
            <person name="Maumus F."/>
            <person name="Otillar R.P."/>
            <person name="Rayko E."/>
            <person name="Salamov A."/>
            <person name="Vandepoele K."/>
            <person name="Beszteri B."/>
            <person name="Gruber A."/>
            <person name="Heijde M."/>
            <person name="Katinka M."/>
            <person name="Mock T."/>
            <person name="Valentin K."/>
            <person name="Verret F."/>
            <person name="Berges J.A."/>
            <person name="Brownlee C."/>
            <person name="Cadoret J.P."/>
            <person name="Chiovitti A."/>
            <person name="Choi C.J."/>
            <person name="Coesel S."/>
            <person name="De Martino A."/>
            <person name="Detter J.C."/>
            <person name="Durkin C."/>
            <person name="Falciatore A."/>
            <person name="Fournet J."/>
            <person name="Haruta M."/>
            <person name="Huysman M.J."/>
            <person name="Jenkins B.D."/>
            <person name="Jiroutova K."/>
            <person name="Jorgensen R.E."/>
            <person name="Joubert Y."/>
            <person name="Kaplan A."/>
            <person name="Kroger N."/>
            <person name="Kroth P.G."/>
            <person name="La Roche J."/>
            <person name="Lindquist E."/>
            <person name="Lommer M."/>
            <person name="Martin-Jezequel V."/>
            <person name="Lopez P.J."/>
            <person name="Lucas S."/>
            <person name="Mangogna M."/>
            <person name="McGinnis K."/>
            <person name="Medlin L.K."/>
            <person name="Montsant A."/>
            <person name="Oudot-Le Secq M.P."/>
            <person name="Napoli C."/>
            <person name="Obornik M."/>
            <person name="Parker M.S."/>
            <person name="Petit J.L."/>
            <person name="Porcel B.M."/>
            <person name="Poulsen N."/>
            <person name="Robison M."/>
            <person name="Rychlewski L."/>
            <person name="Rynearson T.A."/>
            <person name="Schmutz J."/>
            <person name="Shapiro H."/>
            <person name="Siaut M."/>
            <person name="Stanley M."/>
            <person name="Sussman M.R."/>
            <person name="Taylor A.R."/>
            <person name="Vardi A."/>
            <person name="von Dassow P."/>
            <person name="Vyverman W."/>
            <person name="Willis A."/>
            <person name="Wyrwicz L.S."/>
            <person name="Rokhsar D.S."/>
            <person name="Weissenbach J."/>
            <person name="Armbrust E.V."/>
            <person name="Green B.R."/>
            <person name="Van de Peer Y."/>
            <person name="Grigoriev I.V."/>
        </authorList>
    </citation>
    <scope>NUCLEOTIDE SEQUENCE [LARGE SCALE GENOMIC DNA]</scope>
    <source>
        <strain evidence="6 7">CCMP1335</strain>
    </source>
</reference>
<evidence type="ECO:0000313" key="7">
    <source>
        <dbReference type="Proteomes" id="UP000001449"/>
    </source>
</evidence>
<dbReference type="InParanoid" id="B8CG80"/>
<dbReference type="EMBL" id="CM000654">
    <property type="protein sequence ID" value="EED87444.1"/>
    <property type="molecule type" value="Genomic_DNA"/>
</dbReference>
<proteinExistence type="predicted"/>
<dbReference type="OMA" id="DECPICE"/>
<dbReference type="GeneID" id="7442636"/>
<dbReference type="InterPro" id="IPR000306">
    <property type="entry name" value="Znf_FYVE"/>
</dbReference>
<dbReference type="InterPro" id="IPR013083">
    <property type="entry name" value="Znf_RING/FYVE/PHD"/>
</dbReference>
<dbReference type="Proteomes" id="UP000001449">
    <property type="component" value="Chromosome 23"/>
</dbReference>